<dbReference type="EMBL" id="JAPDIQ010000004">
    <property type="protein sequence ID" value="MDH4763344.1"/>
    <property type="molecule type" value="Genomic_DNA"/>
</dbReference>
<name>A0ABT6IFQ9_9PSED</name>
<reference evidence="1 2" key="1">
    <citation type="submission" date="2022-10" db="EMBL/GenBank/DDBJ databases">
        <title>A novel Pseudomonas species, isolated from Passiflora incarnata leaves.</title>
        <authorList>
            <person name="Cueva-Yesquen L.G."/>
            <person name="Fantinatti-Garboggini F."/>
        </authorList>
    </citation>
    <scope>NUCLEOTIDE SEQUENCE [LARGE SCALE GENOMIC DNA]</scope>
    <source>
        <strain evidence="1 2">CBMAI 2609</strain>
    </source>
</reference>
<sequence>MTDRTSTIVPFPTPLLRARQSDFEPVRAEAEAELHVSVLNDLLDQLASESEGKGELRQKLLASMMRELLDDVVVLYRRALTQARH</sequence>
<protein>
    <submittedName>
        <fullName evidence="1">Uncharacterized protein</fullName>
    </submittedName>
</protein>
<dbReference type="Proteomes" id="UP001157461">
    <property type="component" value="Unassembled WGS sequence"/>
</dbReference>
<dbReference type="RefSeq" id="WP_280307795.1">
    <property type="nucleotide sequence ID" value="NZ_JAPDIQ010000004.1"/>
</dbReference>
<accession>A0ABT6IFQ9</accession>
<evidence type="ECO:0000313" key="1">
    <source>
        <dbReference type="EMBL" id="MDH4763344.1"/>
    </source>
</evidence>
<evidence type="ECO:0000313" key="2">
    <source>
        <dbReference type="Proteomes" id="UP001157461"/>
    </source>
</evidence>
<keyword evidence="2" id="KW-1185">Reference proteome</keyword>
<organism evidence="1 2">
    <name type="scientific">Pseudomonas flavocrustae</name>
    <dbReference type="NCBI Taxonomy" id="2991719"/>
    <lineage>
        <taxon>Bacteria</taxon>
        <taxon>Pseudomonadati</taxon>
        <taxon>Pseudomonadota</taxon>
        <taxon>Gammaproteobacteria</taxon>
        <taxon>Pseudomonadales</taxon>
        <taxon>Pseudomonadaceae</taxon>
        <taxon>Pseudomonas</taxon>
    </lineage>
</organism>
<gene>
    <name evidence="1" type="ORF">OMP44_10580</name>
</gene>
<comment type="caution">
    <text evidence="1">The sequence shown here is derived from an EMBL/GenBank/DDBJ whole genome shotgun (WGS) entry which is preliminary data.</text>
</comment>
<proteinExistence type="predicted"/>